<keyword evidence="3" id="KW-1185">Reference proteome</keyword>
<dbReference type="EMBL" id="JBHTIA010000003">
    <property type="protein sequence ID" value="MFD0764834.1"/>
    <property type="molecule type" value="Genomic_DNA"/>
</dbReference>
<evidence type="ECO:0000256" key="1">
    <source>
        <dbReference type="SAM" id="Phobius"/>
    </source>
</evidence>
<dbReference type="Proteomes" id="UP001597073">
    <property type="component" value="Unassembled WGS sequence"/>
</dbReference>
<sequence>MKKIKTLQILVYIAFTLYFIQNYAPELYRGAIDGFNDYNNATDTAPAGPALISTLDGNIIQGVKRDTLRVGNDYLLRDISVSAHVRLTNPNIQAPEWIKTIQVLSGMLIINLLGYTAYHINKVIANIYNQHMFDITCIRLIRKIGFNILAYTITGFIYDWSYYIKQLKLIHPPLKVVNTLSFNYGAVLCAIFVFVIAEAFAQGSKLKEEQELTI</sequence>
<keyword evidence="1" id="KW-0472">Membrane</keyword>
<comment type="caution">
    <text evidence="2">The sequence shown here is derived from an EMBL/GenBank/DDBJ whole genome shotgun (WGS) entry which is preliminary data.</text>
</comment>
<feature type="transmembrane region" description="Helical" evidence="1">
    <location>
        <begin position="101"/>
        <end position="120"/>
    </location>
</feature>
<keyword evidence="1" id="KW-1133">Transmembrane helix</keyword>
<dbReference type="RefSeq" id="WP_377140920.1">
    <property type="nucleotide sequence ID" value="NZ_JBHTIA010000003.1"/>
</dbReference>
<name>A0ABW2ZF76_9SPHI</name>
<reference evidence="3" key="1">
    <citation type="journal article" date="2019" name="Int. J. Syst. Evol. Microbiol.">
        <title>The Global Catalogue of Microorganisms (GCM) 10K type strain sequencing project: providing services to taxonomists for standard genome sequencing and annotation.</title>
        <authorList>
            <consortium name="The Broad Institute Genomics Platform"/>
            <consortium name="The Broad Institute Genome Sequencing Center for Infectious Disease"/>
            <person name="Wu L."/>
            <person name="Ma J."/>
        </authorList>
    </citation>
    <scope>NUCLEOTIDE SEQUENCE [LARGE SCALE GENOMIC DNA]</scope>
    <source>
        <strain evidence="3">CCUG 60742</strain>
    </source>
</reference>
<evidence type="ECO:0000313" key="3">
    <source>
        <dbReference type="Proteomes" id="UP001597073"/>
    </source>
</evidence>
<protein>
    <submittedName>
        <fullName evidence="2">DUF2975 domain-containing protein</fullName>
    </submittedName>
</protein>
<gene>
    <name evidence="2" type="ORF">ACFQZI_08205</name>
</gene>
<feature type="transmembrane region" description="Helical" evidence="1">
    <location>
        <begin position="140"/>
        <end position="161"/>
    </location>
</feature>
<feature type="transmembrane region" description="Helical" evidence="1">
    <location>
        <begin position="181"/>
        <end position="201"/>
    </location>
</feature>
<evidence type="ECO:0000313" key="2">
    <source>
        <dbReference type="EMBL" id="MFD0764834.1"/>
    </source>
</evidence>
<feature type="transmembrane region" description="Helical" evidence="1">
    <location>
        <begin position="7"/>
        <end position="24"/>
    </location>
</feature>
<proteinExistence type="predicted"/>
<dbReference type="InterPro" id="IPR021354">
    <property type="entry name" value="DUF2975"/>
</dbReference>
<dbReference type="Pfam" id="PF11188">
    <property type="entry name" value="DUF2975"/>
    <property type="match status" value="1"/>
</dbReference>
<keyword evidence="1" id="KW-0812">Transmembrane</keyword>
<accession>A0ABW2ZF76</accession>
<organism evidence="2 3">
    <name type="scientific">Mucilaginibacter lutimaris</name>
    <dbReference type="NCBI Taxonomy" id="931629"/>
    <lineage>
        <taxon>Bacteria</taxon>
        <taxon>Pseudomonadati</taxon>
        <taxon>Bacteroidota</taxon>
        <taxon>Sphingobacteriia</taxon>
        <taxon>Sphingobacteriales</taxon>
        <taxon>Sphingobacteriaceae</taxon>
        <taxon>Mucilaginibacter</taxon>
    </lineage>
</organism>